<accession>A0A8J3X7K4</accession>
<protein>
    <recommendedName>
        <fullName evidence="3">Galactose mutarotase</fullName>
    </recommendedName>
</protein>
<gene>
    <name evidence="1" type="ORF">Pmi06nite_38530</name>
</gene>
<name>A0A8J3X7K4_9ACTN</name>
<evidence type="ECO:0000313" key="2">
    <source>
        <dbReference type="Proteomes" id="UP000650628"/>
    </source>
</evidence>
<organism evidence="1 2">
    <name type="scientific">Planotetraspora mira</name>
    <dbReference type="NCBI Taxonomy" id="58121"/>
    <lineage>
        <taxon>Bacteria</taxon>
        <taxon>Bacillati</taxon>
        <taxon>Actinomycetota</taxon>
        <taxon>Actinomycetes</taxon>
        <taxon>Streptosporangiales</taxon>
        <taxon>Streptosporangiaceae</taxon>
        <taxon>Planotetraspora</taxon>
    </lineage>
</organism>
<dbReference type="EMBL" id="BOOO01000019">
    <property type="protein sequence ID" value="GII30411.1"/>
    <property type="molecule type" value="Genomic_DNA"/>
</dbReference>
<dbReference type="Proteomes" id="UP000650628">
    <property type="component" value="Unassembled WGS sequence"/>
</dbReference>
<keyword evidence="2" id="KW-1185">Reference proteome</keyword>
<dbReference type="InterPro" id="IPR014718">
    <property type="entry name" value="GH-type_carb-bd"/>
</dbReference>
<proteinExistence type="predicted"/>
<evidence type="ECO:0000313" key="1">
    <source>
        <dbReference type="EMBL" id="GII30411.1"/>
    </source>
</evidence>
<sequence length="287" mass="30471">MHAPMGELMLSIPLRPRFDLKRGGRWTSLAGGGREWLWSRPDPDRETAVPGADFVDAGGLEECLPTVRGLPDHGDVWSRPWNGSAAESSVHGEGFELRRAVAEEAGTVVASYRLSAEPGYPFVWAAHALLDLGEDARLVAPPATPVRVFPEAAPMLGRPWPSGAPYVEGRWPAPLDLPLDRFGPRDGTAVGAVLRCGAVRVTDGPDTLSLRVEAPAGVPVSVALWRNLGGFPAHAPYRSIGVEPMLGAVFDLAEAGPGDAAVVPASGELTWRLILAAERLSHGREPG</sequence>
<dbReference type="Gene3D" id="2.70.98.10">
    <property type="match status" value="1"/>
</dbReference>
<comment type="caution">
    <text evidence="1">The sequence shown here is derived from an EMBL/GenBank/DDBJ whole genome shotgun (WGS) entry which is preliminary data.</text>
</comment>
<dbReference type="AlphaFoldDB" id="A0A8J3X7K4"/>
<evidence type="ECO:0008006" key="3">
    <source>
        <dbReference type="Google" id="ProtNLM"/>
    </source>
</evidence>
<reference evidence="1 2" key="1">
    <citation type="submission" date="2021-01" db="EMBL/GenBank/DDBJ databases">
        <title>Whole genome shotgun sequence of Planotetraspora mira NBRC 15435.</title>
        <authorList>
            <person name="Komaki H."/>
            <person name="Tamura T."/>
        </authorList>
    </citation>
    <scope>NUCLEOTIDE SEQUENCE [LARGE SCALE GENOMIC DNA]</scope>
    <source>
        <strain evidence="1 2">NBRC 15435</strain>
    </source>
</reference>
<dbReference type="GO" id="GO:0030246">
    <property type="term" value="F:carbohydrate binding"/>
    <property type="evidence" value="ECO:0007669"/>
    <property type="project" value="InterPro"/>
</dbReference>